<dbReference type="Pfam" id="PF02899">
    <property type="entry name" value="Phage_int_SAM_1"/>
    <property type="match status" value="1"/>
</dbReference>
<evidence type="ECO:0000256" key="4">
    <source>
        <dbReference type="PROSITE-ProRule" id="PRU01248"/>
    </source>
</evidence>
<keyword evidence="1" id="KW-0229">DNA integration</keyword>
<dbReference type="GO" id="GO:0003677">
    <property type="term" value="F:DNA binding"/>
    <property type="evidence" value="ECO:0007669"/>
    <property type="project" value="UniProtKB-UniRule"/>
</dbReference>
<evidence type="ECO:0000313" key="8">
    <source>
        <dbReference type="Proteomes" id="UP000297014"/>
    </source>
</evidence>
<proteinExistence type="predicted"/>
<feature type="domain" description="Core-binding (CB)" evidence="6">
    <location>
        <begin position="4"/>
        <end position="95"/>
    </location>
</feature>
<comment type="caution">
    <text evidence="7">The sequence shown here is derived from an EMBL/GenBank/DDBJ whole genome shotgun (WGS) entry which is preliminary data.</text>
</comment>
<gene>
    <name evidence="7" type="ORF">AJ85_09040</name>
</gene>
<dbReference type="GO" id="GO:0006310">
    <property type="term" value="P:DNA recombination"/>
    <property type="evidence" value="ECO:0007669"/>
    <property type="project" value="UniProtKB-KW"/>
</dbReference>
<dbReference type="OrthoDB" id="2349923at2"/>
<organism evidence="7 8">
    <name type="scientific">Alkalihalobacillus alcalophilus ATCC 27647 = CGMCC 1.3604</name>
    <dbReference type="NCBI Taxonomy" id="1218173"/>
    <lineage>
        <taxon>Bacteria</taxon>
        <taxon>Bacillati</taxon>
        <taxon>Bacillota</taxon>
        <taxon>Bacilli</taxon>
        <taxon>Bacillales</taxon>
        <taxon>Bacillaceae</taxon>
        <taxon>Alkalihalobacillus</taxon>
    </lineage>
</organism>
<dbReference type="AlphaFoldDB" id="A0A4S4JZN6"/>
<dbReference type="InterPro" id="IPR044068">
    <property type="entry name" value="CB"/>
</dbReference>
<accession>A0A4S4JZN6</accession>
<dbReference type="RefSeq" id="WP_003323765.1">
    <property type="nucleotide sequence ID" value="NZ_ALPT02000009.1"/>
</dbReference>
<dbReference type="CDD" id="cd00397">
    <property type="entry name" value="DNA_BRE_C"/>
    <property type="match status" value="1"/>
</dbReference>
<dbReference type="PROSITE" id="PS51898">
    <property type="entry name" value="TYR_RECOMBINASE"/>
    <property type="match status" value="1"/>
</dbReference>
<dbReference type="Proteomes" id="UP000297014">
    <property type="component" value="Unassembled WGS sequence"/>
</dbReference>
<dbReference type="InterPro" id="IPR010998">
    <property type="entry name" value="Integrase_recombinase_N"/>
</dbReference>
<keyword evidence="3" id="KW-0233">DNA recombination</keyword>
<reference evidence="7 8" key="1">
    <citation type="submission" date="2014-01" db="EMBL/GenBank/DDBJ databases">
        <title>Draft genome sequencing of Bacillus alcalophilus CGMCC 1.3604.</title>
        <authorList>
            <person name="Yang J."/>
            <person name="Diao L."/>
            <person name="Yang S."/>
        </authorList>
    </citation>
    <scope>NUCLEOTIDE SEQUENCE [LARGE SCALE GENOMIC DNA]</scope>
    <source>
        <strain evidence="7 8">CGMCC 1.3604</strain>
    </source>
</reference>
<dbReference type="InterPro" id="IPR004107">
    <property type="entry name" value="Integrase_SAM-like_N"/>
</dbReference>
<evidence type="ECO:0000256" key="2">
    <source>
        <dbReference type="ARBA" id="ARBA00023125"/>
    </source>
</evidence>
<dbReference type="SUPFAM" id="SSF56349">
    <property type="entry name" value="DNA breaking-rejoining enzymes"/>
    <property type="match status" value="1"/>
</dbReference>
<sequence>MTDSSFPTFVHSYLDNLYIKGRKASTIKRYEHDFSLFFRWLSQQTKGRTIESEWMNITKEQVQQFITYLFEEKEHQIRTVRRIHSALKQLAKYCIEENFCKEHPFAFSGAPELILTPLKPSEWVSSQEVSQFIQTLRSNKNLSEQQLEVRPLLKARNEFIVKLFLHYGLTLQEAVDLTMTQMKFESGTIEINGEADKRSIHLSQPDRQLAFSYYQKIPEPVRPRLHENDPFLVAFDFQRKTYRWSYEEDKPKQLTNIAIQKMIRLEVARGELRKGISAQHLRNRYILHALLQGELTENVQKKLGLKSPLSFHRYVLTIDKLTEEQRHDLLQQYGRKD</sequence>
<dbReference type="GO" id="GO:0015074">
    <property type="term" value="P:DNA integration"/>
    <property type="evidence" value="ECO:0007669"/>
    <property type="project" value="UniProtKB-KW"/>
</dbReference>
<evidence type="ECO:0000259" key="6">
    <source>
        <dbReference type="PROSITE" id="PS51900"/>
    </source>
</evidence>
<dbReference type="InterPro" id="IPR013762">
    <property type="entry name" value="Integrase-like_cat_sf"/>
</dbReference>
<dbReference type="Gene3D" id="1.10.150.130">
    <property type="match status" value="1"/>
</dbReference>
<evidence type="ECO:0000259" key="5">
    <source>
        <dbReference type="PROSITE" id="PS51898"/>
    </source>
</evidence>
<keyword evidence="2 4" id="KW-0238">DNA-binding</keyword>
<dbReference type="EMBL" id="JALP01000122">
    <property type="protein sequence ID" value="THG90744.1"/>
    <property type="molecule type" value="Genomic_DNA"/>
</dbReference>
<dbReference type="Gene3D" id="1.10.443.10">
    <property type="entry name" value="Intergrase catalytic core"/>
    <property type="match status" value="1"/>
</dbReference>
<evidence type="ECO:0000256" key="3">
    <source>
        <dbReference type="ARBA" id="ARBA00023172"/>
    </source>
</evidence>
<dbReference type="InterPro" id="IPR002104">
    <property type="entry name" value="Integrase_catalytic"/>
</dbReference>
<evidence type="ECO:0000256" key="1">
    <source>
        <dbReference type="ARBA" id="ARBA00022908"/>
    </source>
</evidence>
<protein>
    <recommendedName>
        <fullName evidence="9">Integrase</fullName>
    </recommendedName>
</protein>
<evidence type="ECO:0008006" key="9">
    <source>
        <dbReference type="Google" id="ProtNLM"/>
    </source>
</evidence>
<evidence type="ECO:0000313" key="7">
    <source>
        <dbReference type="EMBL" id="THG90744.1"/>
    </source>
</evidence>
<feature type="domain" description="Tyr recombinase" evidence="5">
    <location>
        <begin position="119"/>
        <end position="328"/>
    </location>
</feature>
<name>A0A4S4JZN6_ALKAL</name>
<dbReference type="PROSITE" id="PS51900">
    <property type="entry name" value="CB"/>
    <property type="match status" value="1"/>
</dbReference>
<dbReference type="InterPro" id="IPR011010">
    <property type="entry name" value="DNA_brk_join_enz"/>
</dbReference>